<evidence type="ECO:0000313" key="1">
    <source>
        <dbReference type="EMBL" id="KAF2192083.1"/>
    </source>
</evidence>
<name>A0A6A6EM22_9PEZI</name>
<proteinExistence type="predicted"/>
<dbReference type="EMBL" id="ML994616">
    <property type="protein sequence ID" value="KAF2192083.1"/>
    <property type="molecule type" value="Genomic_DNA"/>
</dbReference>
<keyword evidence="2" id="KW-1185">Reference proteome</keyword>
<sequence length="93" mass="10328">MKRLTFLVSWSGTIGPGPITRDEDGLAQFVAGPEDMDGLEELGIGLPEDELVSSLDWTVRIDDDGELWELKLLNIYNWDQVLGIGLDCVDHLV</sequence>
<protein>
    <submittedName>
        <fullName evidence="1">Uncharacterized protein</fullName>
    </submittedName>
</protein>
<organism evidence="1 2">
    <name type="scientific">Zopfia rhizophila CBS 207.26</name>
    <dbReference type="NCBI Taxonomy" id="1314779"/>
    <lineage>
        <taxon>Eukaryota</taxon>
        <taxon>Fungi</taxon>
        <taxon>Dikarya</taxon>
        <taxon>Ascomycota</taxon>
        <taxon>Pezizomycotina</taxon>
        <taxon>Dothideomycetes</taxon>
        <taxon>Dothideomycetes incertae sedis</taxon>
        <taxon>Zopfiaceae</taxon>
        <taxon>Zopfia</taxon>
    </lineage>
</organism>
<dbReference type="Proteomes" id="UP000800200">
    <property type="component" value="Unassembled WGS sequence"/>
</dbReference>
<dbReference type="AlphaFoldDB" id="A0A6A6EM22"/>
<accession>A0A6A6EM22</accession>
<evidence type="ECO:0000313" key="2">
    <source>
        <dbReference type="Proteomes" id="UP000800200"/>
    </source>
</evidence>
<gene>
    <name evidence="1" type="ORF">K469DRAFT_719168</name>
</gene>
<reference evidence="1" key="1">
    <citation type="journal article" date="2020" name="Stud. Mycol.">
        <title>101 Dothideomycetes genomes: a test case for predicting lifestyles and emergence of pathogens.</title>
        <authorList>
            <person name="Haridas S."/>
            <person name="Albert R."/>
            <person name="Binder M."/>
            <person name="Bloem J."/>
            <person name="Labutti K."/>
            <person name="Salamov A."/>
            <person name="Andreopoulos B."/>
            <person name="Baker S."/>
            <person name="Barry K."/>
            <person name="Bills G."/>
            <person name="Bluhm B."/>
            <person name="Cannon C."/>
            <person name="Castanera R."/>
            <person name="Culley D."/>
            <person name="Daum C."/>
            <person name="Ezra D."/>
            <person name="Gonzalez J."/>
            <person name="Henrissat B."/>
            <person name="Kuo A."/>
            <person name="Liang C."/>
            <person name="Lipzen A."/>
            <person name="Lutzoni F."/>
            <person name="Magnuson J."/>
            <person name="Mondo S."/>
            <person name="Nolan M."/>
            <person name="Ohm R."/>
            <person name="Pangilinan J."/>
            <person name="Park H.-J."/>
            <person name="Ramirez L."/>
            <person name="Alfaro M."/>
            <person name="Sun H."/>
            <person name="Tritt A."/>
            <person name="Yoshinaga Y."/>
            <person name="Zwiers L.-H."/>
            <person name="Turgeon B."/>
            <person name="Goodwin S."/>
            <person name="Spatafora J."/>
            <person name="Crous P."/>
            <person name="Grigoriev I."/>
        </authorList>
    </citation>
    <scope>NUCLEOTIDE SEQUENCE</scope>
    <source>
        <strain evidence="1">CBS 207.26</strain>
    </source>
</reference>